<reference evidence="10 11" key="1">
    <citation type="journal article" date="2021" name="Elife">
        <title>Chloroplast acquisition without the gene transfer in kleptoplastic sea slugs, Plakobranchus ocellatus.</title>
        <authorList>
            <person name="Maeda T."/>
            <person name="Takahashi S."/>
            <person name="Yoshida T."/>
            <person name="Shimamura S."/>
            <person name="Takaki Y."/>
            <person name="Nagai Y."/>
            <person name="Toyoda A."/>
            <person name="Suzuki Y."/>
            <person name="Arimoto A."/>
            <person name="Ishii H."/>
            <person name="Satoh N."/>
            <person name="Nishiyama T."/>
            <person name="Hasebe M."/>
            <person name="Maruyama T."/>
            <person name="Minagawa J."/>
            <person name="Obokata J."/>
            <person name="Shigenobu S."/>
        </authorList>
    </citation>
    <scope>NUCLEOTIDE SEQUENCE [LARGE SCALE GENOMIC DNA]</scope>
</reference>
<dbReference type="Pfam" id="PF00001">
    <property type="entry name" value="7tm_1"/>
    <property type="match status" value="1"/>
</dbReference>
<evidence type="ECO:0000256" key="2">
    <source>
        <dbReference type="ARBA" id="ARBA00022692"/>
    </source>
</evidence>
<keyword evidence="7" id="KW-0807">Transducer</keyword>
<sequence>MICCYGKIVYLAAVMRHRRRKWSARTQEWKLWEKNELRLLKVTGIMCATFLLFWMPYAVVAMIKAYASHIHLPIEVSIIPALAAKTSHVADPLIYCALNRNFSQHMPLLCRKMSKGGKFSETYLTTQSLRLKNLVATDGKINESSDANSV</sequence>
<keyword evidence="11" id="KW-1185">Reference proteome</keyword>
<keyword evidence="3 8" id="KW-1133">Transmembrane helix</keyword>
<comment type="caution">
    <text evidence="10">The sequence shown here is derived from an EMBL/GenBank/DDBJ whole genome shotgun (WGS) entry which is preliminary data.</text>
</comment>
<dbReference type="InterPro" id="IPR017452">
    <property type="entry name" value="GPCR_Rhodpsn_7TM"/>
</dbReference>
<dbReference type="AlphaFoldDB" id="A0AAV4FUS6"/>
<dbReference type="PROSITE" id="PS50262">
    <property type="entry name" value="G_PROTEIN_RECEP_F1_2"/>
    <property type="match status" value="1"/>
</dbReference>
<protein>
    <submittedName>
        <fullName evidence="10">Opsin-5</fullName>
    </submittedName>
</protein>
<organism evidence="10 11">
    <name type="scientific">Elysia marginata</name>
    <dbReference type="NCBI Taxonomy" id="1093978"/>
    <lineage>
        <taxon>Eukaryota</taxon>
        <taxon>Metazoa</taxon>
        <taxon>Spiralia</taxon>
        <taxon>Lophotrochozoa</taxon>
        <taxon>Mollusca</taxon>
        <taxon>Gastropoda</taxon>
        <taxon>Heterobranchia</taxon>
        <taxon>Euthyneura</taxon>
        <taxon>Panpulmonata</taxon>
        <taxon>Sacoglossa</taxon>
        <taxon>Placobranchoidea</taxon>
        <taxon>Plakobranchidae</taxon>
        <taxon>Elysia</taxon>
    </lineage>
</organism>
<proteinExistence type="predicted"/>
<dbReference type="PANTHER" id="PTHR24240">
    <property type="entry name" value="OPSIN"/>
    <property type="match status" value="1"/>
</dbReference>
<dbReference type="GO" id="GO:0016020">
    <property type="term" value="C:membrane"/>
    <property type="evidence" value="ECO:0007669"/>
    <property type="project" value="UniProtKB-SubCell"/>
</dbReference>
<gene>
    <name evidence="10" type="ORF">ElyMa_000487600</name>
</gene>
<feature type="transmembrane region" description="Helical" evidence="8">
    <location>
        <begin position="39"/>
        <end position="63"/>
    </location>
</feature>
<evidence type="ECO:0000256" key="4">
    <source>
        <dbReference type="ARBA" id="ARBA00023040"/>
    </source>
</evidence>
<name>A0AAV4FUS6_9GAST</name>
<evidence type="ECO:0000313" key="10">
    <source>
        <dbReference type="EMBL" id="GFR76616.1"/>
    </source>
</evidence>
<feature type="domain" description="G-protein coupled receptors family 1 profile" evidence="9">
    <location>
        <begin position="1"/>
        <end position="95"/>
    </location>
</feature>
<dbReference type="GO" id="GO:0004930">
    <property type="term" value="F:G protein-coupled receptor activity"/>
    <property type="evidence" value="ECO:0007669"/>
    <property type="project" value="UniProtKB-KW"/>
</dbReference>
<evidence type="ECO:0000256" key="1">
    <source>
        <dbReference type="ARBA" id="ARBA00004141"/>
    </source>
</evidence>
<dbReference type="PRINTS" id="PR00237">
    <property type="entry name" value="GPCRRHODOPSN"/>
</dbReference>
<evidence type="ECO:0000256" key="7">
    <source>
        <dbReference type="ARBA" id="ARBA00023224"/>
    </source>
</evidence>
<evidence type="ECO:0000259" key="9">
    <source>
        <dbReference type="PROSITE" id="PS50262"/>
    </source>
</evidence>
<evidence type="ECO:0000256" key="6">
    <source>
        <dbReference type="ARBA" id="ARBA00023170"/>
    </source>
</evidence>
<keyword evidence="5 8" id="KW-0472">Membrane</keyword>
<dbReference type="SUPFAM" id="SSF81321">
    <property type="entry name" value="Family A G protein-coupled receptor-like"/>
    <property type="match status" value="1"/>
</dbReference>
<comment type="subcellular location">
    <subcellularLocation>
        <location evidence="1">Membrane</location>
        <topology evidence="1">Multi-pass membrane protein</topology>
    </subcellularLocation>
</comment>
<keyword evidence="6" id="KW-0675">Receptor</keyword>
<dbReference type="Gene3D" id="1.20.1070.10">
    <property type="entry name" value="Rhodopsin 7-helix transmembrane proteins"/>
    <property type="match status" value="1"/>
</dbReference>
<dbReference type="EMBL" id="BMAT01000931">
    <property type="protein sequence ID" value="GFR76616.1"/>
    <property type="molecule type" value="Genomic_DNA"/>
</dbReference>
<accession>A0AAV4FUS6</accession>
<dbReference type="Proteomes" id="UP000762676">
    <property type="component" value="Unassembled WGS sequence"/>
</dbReference>
<keyword evidence="2 8" id="KW-0812">Transmembrane</keyword>
<keyword evidence="4" id="KW-0297">G-protein coupled receptor</keyword>
<evidence type="ECO:0000256" key="5">
    <source>
        <dbReference type="ARBA" id="ARBA00023136"/>
    </source>
</evidence>
<dbReference type="InterPro" id="IPR050125">
    <property type="entry name" value="GPCR_opsins"/>
</dbReference>
<evidence type="ECO:0000256" key="3">
    <source>
        <dbReference type="ARBA" id="ARBA00022989"/>
    </source>
</evidence>
<evidence type="ECO:0000256" key="8">
    <source>
        <dbReference type="SAM" id="Phobius"/>
    </source>
</evidence>
<evidence type="ECO:0000313" key="11">
    <source>
        <dbReference type="Proteomes" id="UP000762676"/>
    </source>
</evidence>
<dbReference type="InterPro" id="IPR000276">
    <property type="entry name" value="GPCR_Rhodpsn"/>
</dbReference>